<dbReference type="InterPro" id="IPR051501">
    <property type="entry name" value="eIF2B_alpha/beta/delta"/>
</dbReference>
<keyword evidence="3" id="KW-0648">Protein biosynthesis</keyword>
<dbReference type="GO" id="GO:0003743">
    <property type="term" value="F:translation initiation factor activity"/>
    <property type="evidence" value="ECO:0007669"/>
    <property type="project" value="UniProtKB-KW"/>
</dbReference>
<dbReference type="Pfam" id="PF01008">
    <property type="entry name" value="IF-2B"/>
    <property type="match status" value="1"/>
</dbReference>
<organism evidence="5 6">
    <name type="scientific">Anaerotruncus colihominis</name>
    <dbReference type="NCBI Taxonomy" id="169435"/>
    <lineage>
        <taxon>Bacteria</taxon>
        <taxon>Bacillati</taxon>
        <taxon>Bacillota</taxon>
        <taxon>Clostridia</taxon>
        <taxon>Eubacteriales</taxon>
        <taxon>Oscillospiraceae</taxon>
        <taxon>Anaerotruncus</taxon>
    </lineage>
</organism>
<dbReference type="EMBL" id="NFKP01000013">
    <property type="protein sequence ID" value="OUP68936.1"/>
    <property type="molecule type" value="Genomic_DNA"/>
</dbReference>
<protein>
    <submittedName>
        <fullName evidence="5">Uncharacterized protein</fullName>
    </submittedName>
</protein>
<dbReference type="Gene3D" id="3.40.50.10470">
    <property type="entry name" value="Translation initiation factor eif-2b, domain 2"/>
    <property type="match status" value="1"/>
</dbReference>
<evidence type="ECO:0000256" key="2">
    <source>
        <dbReference type="ARBA" id="ARBA00022540"/>
    </source>
</evidence>
<gene>
    <name evidence="5" type="ORF">B5F11_11330</name>
</gene>
<dbReference type="Proteomes" id="UP000196386">
    <property type="component" value="Unassembled WGS sequence"/>
</dbReference>
<dbReference type="AlphaFoldDB" id="A0A1Y4MJK9"/>
<evidence type="ECO:0000313" key="6">
    <source>
        <dbReference type="Proteomes" id="UP000196386"/>
    </source>
</evidence>
<reference evidence="6" key="1">
    <citation type="submission" date="2017-04" db="EMBL/GenBank/DDBJ databases">
        <title>Function of individual gut microbiota members based on whole genome sequencing of pure cultures obtained from chicken caecum.</title>
        <authorList>
            <person name="Medvecky M."/>
            <person name="Cejkova D."/>
            <person name="Polansky O."/>
            <person name="Karasova D."/>
            <person name="Kubasova T."/>
            <person name="Cizek A."/>
            <person name="Rychlik I."/>
        </authorList>
    </citation>
    <scope>NUCLEOTIDE SEQUENCE [LARGE SCALE GENOMIC DNA]</scope>
    <source>
        <strain evidence="6">An175</strain>
    </source>
</reference>
<evidence type="ECO:0000256" key="3">
    <source>
        <dbReference type="ARBA" id="ARBA00022917"/>
    </source>
</evidence>
<proteinExistence type="inferred from homology"/>
<keyword evidence="2" id="KW-0396">Initiation factor</keyword>
<dbReference type="PANTHER" id="PTHR45860:SF1">
    <property type="entry name" value="TRANSLATION INITIATION FACTOR EIF-2B SUBUNIT ALPHA"/>
    <property type="match status" value="1"/>
</dbReference>
<dbReference type="InterPro" id="IPR042529">
    <property type="entry name" value="IF_2B-like_C"/>
</dbReference>
<dbReference type="RefSeq" id="WP_087301610.1">
    <property type="nucleotide sequence ID" value="NZ_NFKP01000013.1"/>
</dbReference>
<evidence type="ECO:0000256" key="4">
    <source>
        <dbReference type="RuleBase" id="RU003814"/>
    </source>
</evidence>
<name>A0A1Y4MJK9_9FIRM</name>
<comment type="similarity">
    <text evidence="1 4">Belongs to the eIF-2B alpha/beta/delta subunits family.</text>
</comment>
<dbReference type="SUPFAM" id="SSF100950">
    <property type="entry name" value="NagB/RpiA/CoA transferase-like"/>
    <property type="match status" value="1"/>
</dbReference>
<sequence length="327" mass="35482">MTEAEIRSILPEPERSNFDDIVLQRVLGASRHIAMIGAMLCAIASDYAVKNGDTKAMLRDLTALADYFKATRGQASSAIGNAIDLMTRDFGTLDSLSASEAAKAVTRAVSSYDKQARQSIETLTDYAVSLAAGMRRILVFDYSSTVVRFLEKFGAACPGAVVVIPESRVINGGYAFVPGALAAGLRVHFIPDAAILYELKTCDAAYFGAETFYPDGTAFNTTGSDIVGLACRECGVPLYVLTPLMKLDMRPLRGFVRRLVNNNTREKMKTAGFTEQELEQVDFDCPELLPVGADMIRAFITEQGVIPAQSMFERSVKYAEFLAGGND</sequence>
<dbReference type="InterPro" id="IPR000649">
    <property type="entry name" value="IF-2B-related"/>
</dbReference>
<evidence type="ECO:0000256" key="1">
    <source>
        <dbReference type="ARBA" id="ARBA00007251"/>
    </source>
</evidence>
<comment type="caution">
    <text evidence="5">The sequence shown here is derived from an EMBL/GenBank/DDBJ whole genome shotgun (WGS) entry which is preliminary data.</text>
</comment>
<evidence type="ECO:0000313" key="5">
    <source>
        <dbReference type="EMBL" id="OUP68936.1"/>
    </source>
</evidence>
<dbReference type="PANTHER" id="PTHR45860">
    <property type="entry name" value="TRANSLATION INITIATION FACTOR EIF-2B SUBUNIT ALPHA"/>
    <property type="match status" value="1"/>
</dbReference>
<dbReference type="InterPro" id="IPR037171">
    <property type="entry name" value="NagB/RpiA_transferase-like"/>
</dbReference>
<accession>A0A1Y4MJK9</accession>